<keyword evidence="3 6" id="KW-0378">Hydrolase</keyword>
<keyword evidence="9" id="KW-1185">Reference proteome</keyword>
<dbReference type="Pfam" id="PF01435">
    <property type="entry name" value="Peptidase_M48"/>
    <property type="match status" value="1"/>
</dbReference>
<evidence type="ECO:0000256" key="5">
    <source>
        <dbReference type="ARBA" id="ARBA00023049"/>
    </source>
</evidence>
<sequence length="320" mass="36357">MFRLGIRLRAFQSAKQHVQTRSYRQVRFGGKQEQYSRFQTASNLFMRWAARPTFYRDVGVITTGSAGFYVYHLETVPVSGRRRFNMISPAFEAYVGKMSVEEIKKEYQGRILPEEDVRVQQVKKVLDRLIPFAQQAGLQDVNWEVHVIDDPKQMNAFVVPGGKVFVFTGILPLCKDEDGIAAVLGHEIAHVVAHHSAESMSRAPLILLGLGALALVDFSLYSSKMLLDFFLSWPGSRRQEAEADYIGLLMMAQGCYNPQAAMEFWARMERSGQLAPPQILSTHPSNHNREAKIREWLPEAMEKQQMSECHSTMSYSTAMT</sequence>
<evidence type="ECO:0000256" key="6">
    <source>
        <dbReference type="RuleBase" id="RU003983"/>
    </source>
</evidence>
<organism evidence="8 9">
    <name type="scientific">Pleomassaria siparia CBS 279.74</name>
    <dbReference type="NCBI Taxonomy" id="1314801"/>
    <lineage>
        <taxon>Eukaryota</taxon>
        <taxon>Fungi</taxon>
        <taxon>Dikarya</taxon>
        <taxon>Ascomycota</taxon>
        <taxon>Pezizomycotina</taxon>
        <taxon>Dothideomycetes</taxon>
        <taxon>Pleosporomycetidae</taxon>
        <taxon>Pleosporales</taxon>
        <taxon>Pleomassariaceae</taxon>
        <taxon>Pleomassaria</taxon>
    </lineage>
</organism>
<dbReference type="PANTHER" id="PTHR22726">
    <property type="entry name" value="METALLOENDOPEPTIDASE OMA1"/>
    <property type="match status" value="1"/>
</dbReference>
<dbReference type="GO" id="GO:0034982">
    <property type="term" value="P:mitochondrial protein processing"/>
    <property type="evidence" value="ECO:0007669"/>
    <property type="project" value="TreeGrafter"/>
</dbReference>
<feature type="domain" description="Peptidase M48" evidence="7">
    <location>
        <begin position="120"/>
        <end position="296"/>
    </location>
</feature>
<dbReference type="GO" id="GO:0004222">
    <property type="term" value="F:metalloendopeptidase activity"/>
    <property type="evidence" value="ECO:0007669"/>
    <property type="project" value="InterPro"/>
</dbReference>
<comment type="cofactor">
    <cofactor evidence="6">
        <name>Zn(2+)</name>
        <dbReference type="ChEBI" id="CHEBI:29105"/>
    </cofactor>
    <text evidence="6">Binds 1 zinc ion per subunit.</text>
</comment>
<dbReference type="Gene3D" id="3.30.2010.10">
    <property type="entry name" value="Metalloproteases ('zincins'), catalytic domain"/>
    <property type="match status" value="1"/>
</dbReference>
<dbReference type="PANTHER" id="PTHR22726:SF1">
    <property type="entry name" value="METALLOENDOPEPTIDASE OMA1, MITOCHONDRIAL"/>
    <property type="match status" value="1"/>
</dbReference>
<dbReference type="Proteomes" id="UP000799428">
    <property type="component" value="Unassembled WGS sequence"/>
</dbReference>
<dbReference type="AlphaFoldDB" id="A0A6G1KP92"/>
<keyword evidence="2" id="KW-0479">Metal-binding</keyword>
<name>A0A6G1KP92_9PLEO</name>
<dbReference type="GO" id="GO:0005743">
    <property type="term" value="C:mitochondrial inner membrane"/>
    <property type="evidence" value="ECO:0007669"/>
    <property type="project" value="TreeGrafter"/>
</dbReference>
<keyword evidence="1 6" id="KW-0645">Protease</keyword>
<evidence type="ECO:0000256" key="3">
    <source>
        <dbReference type="ARBA" id="ARBA00022801"/>
    </source>
</evidence>
<evidence type="ECO:0000256" key="4">
    <source>
        <dbReference type="ARBA" id="ARBA00022833"/>
    </source>
</evidence>
<evidence type="ECO:0000259" key="7">
    <source>
        <dbReference type="Pfam" id="PF01435"/>
    </source>
</evidence>
<comment type="similarity">
    <text evidence="6">Belongs to the peptidase M48 family.</text>
</comment>
<proteinExistence type="inferred from homology"/>
<dbReference type="OrthoDB" id="7464992at2759"/>
<evidence type="ECO:0000256" key="1">
    <source>
        <dbReference type="ARBA" id="ARBA00022670"/>
    </source>
</evidence>
<protein>
    <recommendedName>
        <fullName evidence="7">Peptidase M48 domain-containing protein</fullName>
    </recommendedName>
</protein>
<evidence type="ECO:0000313" key="9">
    <source>
        <dbReference type="Proteomes" id="UP000799428"/>
    </source>
</evidence>
<dbReference type="GO" id="GO:0006515">
    <property type="term" value="P:protein quality control for misfolded or incompletely synthesized proteins"/>
    <property type="evidence" value="ECO:0007669"/>
    <property type="project" value="TreeGrafter"/>
</dbReference>
<reference evidence="8" key="1">
    <citation type="journal article" date="2020" name="Stud. Mycol.">
        <title>101 Dothideomycetes genomes: a test case for predicting lifestyles and emergence of pathogens.</title>
        <authorList>
            <person name="Haridas S."/>
            <person name="Albert R."/>
            <person name="Binder M."/>
            <person name="Bloem J."/>
            <person name="Labutti K."/>
            <person name="Salamov A."/>
            <person name="Andreopoulos B."/>
            <person name="Baker S."/>
            <person name="Barry K."/>
            <person name="Bills G."/>
            <person name="Bluhm B."/>
            <person name="Cannon C."/>
            <person name="Castanera R."/>
            <person name="Culley D."/>
            <person name="Daum C."/>
            <person name="Ezra D."/>
            <person name="Gonzalez J."/>
            <person name="Henrissat B."/>
            <person name="Kuo A."/>
            <person name="Liang C."/>
            <person name="Lipzen A."/>
            <person name="Lutzoni F."/>
            <person name="Magnuson J."/>
            <person name="Mondo S."/>
            <person name="Nolan M."/>
            <person name="Ohm R."/>
            <person name="Pangilinan J."/>
            <person name="Park H.-J."/>
            <person name="Ramirez L."/>
            <person name="Alfaro M."/>
            <person name="Sun H."/>
            <person name="Tritt A."/>
            <person name="Yoshinaga Y."/>
            <person name="Zwiers L.-H."/>
            <person name="Turgeon B."/>
            <person name="Goodwin S."/>
            <person name="Spatafora J."/>
            <person name="Crous P."/>
            <person name="Grigoriev I."/>
        </authorList>
    </citation>
    <scope>NUCLEOTIDE SEQUENCE</scope>
    <source>
        <strain evidence="8">CBS 279.74</strain>
    </source>
</reference>
<evidence type="ECO:0000313" key="8">
    <source>
        <dbReference type="EMBL" id="KAF2714659.1"/>
    </source>
</evidence>
<accession>A0A6G1KP92</accession>
<evidence type="ECO:0000256" key="2">
    <source>
        <dbReference type="ARBA" id="ARBA00022723"/>
    </source>
</evidence>
<dbReference type="GO" id="GO:0046872">
    <property type="term" value="F:metal ion binding"/>
    <property type="evidence" value="ECO:0007669"/>
    <property type="project" value="UniProtKB-KW"/>
</dbReference>
<keyword evidence="5 6" id="KW-0482">Metalloprotease</keyword>
<keyword evidence="4 6" id="KW-0862">Zinc</keyword>
<gene>
    <name evidence="8" type="ORF">K504DRAFT_469098</name>
</gene>
<dbReference type="InterPro" id="IPR001915">
    <property type="entry name" value="Peptidase_M48"/>
</dbReference>
<dbReference type="CDD" id="cd07331">
    <property type="entry name" value="M48C_Oma1_like"/>
    <property type="match status" value="1"/>
</dbReference>
<dbReference type="EMBL" id="MU005764">
    <property type="protein sequence ID" value="KAF2714659.1"/>
    <property type="molecule type" value="Genomic_DNA"/>
</dbReference>
<dbReference type="InterPro" id="IPR051156">
    <property type="entry name" value="Mito/Outer_Membr_Metalloprot"/>
</dbReference>